<dbReference type="PANTHER" id="PTHR11579">
    <property type="entry name" value="PROTEIN-L-ISOASPARTATE O-METHYLTRANSFERASE"/>
    <property type="match status" value="1"/>
</dbReference>
<comment type="caution">
    <text evidence="10">The sequence shown here is derived from an EMBL/GenBank/DDBJ whole genome shotgun (WGS) entry which is preliminary data.</text>
</comment>
<evidence type="ECO:0000256" key="5">
    <source>
        <dbReference type="ARBA" id="ARBA00022490"/>
    </source>
</evidence>
<keyword evidence="7 10" id="KW-0808">Transferase</keyword>
<dbReference type="Gene3D" id="3.40.50.150">
    <property type="entry name" value="Vaccinia Virus protein VP39"/>
    <property type="match status" value="1"/>
</dbReference>
<dbReference type="GO" id="GO:0005737">
    <property type="term" value="C:cytoplasm"/>
    <property type="evidence" value="ECO:0007669"/>
    <property type="project" value="UniProtKB-SubCell"/>
</dbReference>
<dbReference type="AlphaFoldDB" id="A0A1G2Q346"/>
<evidence type="ECO:0000256" key="4">
    <source>
        <dbReference type="ARBA" id="ARBA00013346"/>
    </source>
</evidence>
<organism evidence="10 11">
    <name type="scientific">Candidatus Veblenbacteria bacterium RIFOXYB1_FULL_43_13</name>
    <dbReference type="NCBI Taxonomy" id="1802426"/>
    <lineage>
        <taxon>Bacteria</taxon>
        <taxon>Candidatus Vebleniibacteriota</taxon>
    </lineage>
</organism>
<sequence length="207" mass="22568">MISFNDDLVKYLQTSGALKTDRIIKSFKAVDRSDFVPNSLQSVAFADQALPIGWGQTISQPATVAFMLELLQPNLGDKVLEIGFGSGYVAALLSQIVGKTGLVVAVERIAELGQQAYKNLTKYNFPQLRLIIANASKGIKQPTAYDKIIISAAASKMPAEVISQLTEGGKMVFPYGQDLQEIILLEKVDNKIIKQSYPGFVFVPLVD</sequence>
<proteinExistence type="inferred from homology"/>
<dbReference type="EC" id="2.1.1.77" evidence="3 9"/>
<dbReference type="InterPro" id="IPR000682">
    <property type="entry name" value="PCMT"/>
</dbReference>
<evidence type="ECO:0000256" key="2">
    <source>
        <dbReference type="ARBA" id="ARBA00005369"/>
    </source>
</evidence>
<keyword evidence="8" id="KW-0949">S-adenosyl-L-methionine</keyword>
<dbReference type="CDD" id="cd02440">
    <property type="entry name" value="AdoMet_MTases"/>
    <property type="match status" value="1"/>
</dbReference>
<evidence type="ECO:0000313" key="10">
    <source>
        <dbReference type="EMBL" id="OHA55006.1"/>
    </source>
</evidence>
<dbReference type="SUPFAM" id="SSF53335">
    <property type="entry name" value="S-adenosyl-L-methionine-dependent methyltransferases"/>
    <property type="match status" value="1"/>
</dbReference>
<evidence type="ECO:0000256" key="7">
    <source>
        <dbReference type="ARBA" id="ARBA00022679"/>
    </source>
</evidence>
<evidence type="ECO:0000313" key="11">
    <source>
        <dbReference type="Proteomes" id="UP000177575"/>
    </source>
</evidence>
<reference evidence="10 11" key="1">
    <citation type="journal article" date="2016" name="Nat. Commun.">
        <title>Thousands of microbial genomes shed light on interconnected biogeochemical processes in an aquifer system.</title>
        <authorList>
            <person name="Anantharaman K."/>
            <person name="Brown C.T."/>
            <person name="Hug L.A."/>
            <person name="Sharon I."/>
            <person name="Castelle C.J."/>
            <person name="Probst A.J."/>
            <person name="Thomas B.C."/>
            <person name="Singh A."/>
            <person name="Wilkins M.J."/>
            <person name="Karaoz U."/>
            <person name="Brodie E.L."/>
            <person name="Williams K.H."/>
            <person name="Hubbard S.S."/>
            <person name="Banfield J.F."/>
        </authorList>
    </citation>
    <scope>NUCLEOTIDE SEQUENCE [LARGE SCALE GENOMIC DNA]</scope>
</reference>
<dbReference type="NCBIfam" id="TIGR00080">
    <property type="entry name" value="pimt"/>
    <property type="match status" value="1"/>
</dbReference>
<keyword evidence="6 10" id="KW-0489">Methyltransferase</keyword>
<dbReference type="GO" id="GO:0030091">
    <property type="term" value="P:protein repair"/>
    <property type="evidence" value="ECO:0007669"/>
    <property type="project" value="UniProtKB-UniRule"/>
</dbReference>
<evidence type="ECO:0000256" key="1">
    <source>
        <dbReference type="ARBA" id="ARBA00004496"/>
    </source>
</evidence>
<dbReference type="EMBL" id="MHTC01000030">
    <property type="protein sequence ID" value="OHA55006.1"/>
    <property type="molecule type" value="Genomic_DNA"/>
</dbReference>
<dbReference type="GO" id="GO:0032259">
    <property type="term" value="P:methylation"/>
    <property type="evidence" value="ECO:0007669"/>
    <property type="project" value="UniProtKB-KW"/>
</dbReference>
<dbReference type="Pfam" id="PF01135">
    <property type="entry name" value="PCMT"/>
    <property type="match status" value="1"/>
</dbReference>
<keyword evidence="5" id="KW-0963">Cytoplasm</keyword>
<protein>
    <recommendedName>
        <fullName evidence="4 9">Protein-L-isoaspartate O-methyltransferase</fullName>
        <ecNumber evidence="3 9">2.1.1.77</ecNumber>
    </recommendedName>
</protein>
<comment type="similarity">
    <text evidence="2">Belongs to the methyltransferase superfamily. L-isoaspartyl/D-aspartyl protein methyltransferase family.</text>
</comment>
<comment type="subcellular location">
    <subcellularLocation>
        <location evidence="1">Cytoplasm</location>
    </subcellularLocation>
</comment>
<dbReference type="InterPro" id="IPR029063">
    <property type="entry name" value="SAM-dependent_MTases_sf"/>
</dbReference>
<name>A0A1G2Q346_9BACT</name>
<evidence type="ECO:0000256" key="9">
    <source>
        <dbReference type="NCBIfam" id="TIGR00080"/>
    </source>
</evidence>
<dbReference type="Proteomes" id="UP000177575">
    <property type="component" value="Unassembled WGS sequence"/>
</dbReference>
<evidence type="ECO:0000256" key="3">
    <source>
        <dbReference type="ARBA" id="ARBA00011890"/>
    </source>
</evidence>
<dbReference type="GO" id="GO:0004719">
    <property type="term" value="F:protein-L-isoaspartate (D-aspartate) O-methyltransferase activity"/>
    <property type="evidence" value="ECO:0007669"/>
    <property type="project" value="UniProtKB-UniRule"/>
</dbReference>
<evidence type="ECO:0000256" key="6">
    <source>
        <dbReference type="ARBA" id="ARBA00022603"/>
    </source>
</evidence>
<accession>A0A1G2Q346</accession>
<dbReference type="PANTHER" id="PTHR11579:SF0">
    <property type="entry name" value="PROTEIN-L-ISOASPARTATE(D-ASPARTATE) O-METHYLTRANSFERASE"/>
    <property type="match status" value="1"/>
</dbReference>
<gene>
    <name evidence="10" type="ORF">A2388_00230</name>
</gene>
<evidence type="ECO:0000256" key="8">
    <source>
        <dbReference type="ARBA" id="ARBA00022691"/>
    </source>
</evidence>